<comment type="caution">
    <text evidence="8">The sequence shown here is derived from an EMBL/GenBank/DDBJ whole genome shotgun (WGS) entry which is preliminary data.</text>
</comment>
<dbReference type="SUPFAM" id="SSF48225">
    <property type="entry name" value="Seven-hairpin glycosidases"/>
    <property type="match status" value="1"/>
</dbReference>
<dbReference type="Gene3D" id="1.50.10.10">
    <property type="match status" value="1"/>
</dbReference>
<evidence type="ECO:0000256" key="7">
    <source>
        <dbReference type="RuleBase" id="RU361193"/>
    </source>
</evidence>
<keyword evidence="9" id="KW-1185">Reference proteome</keyword>
<protein>
    <recommendedName>
        <fullName evidence="7">alpha-1,2-Mannosidase</fullName>
        <ecNumber evidence="7">3.2.1.-</ecNumber>
    </recommendedName>
</protein>
<dbReference type="InterPro" id="IPR036026">
    <property type="entry name" value="Seven-hairpin_glycosidases"/>
</dbReference>
<dbReference type="Pfam" id="PF01532">
    <property type="entry name" value="Glyco_hydro_47"/>
    <property type="match status" value="1"/>
</dbReference>
<evidence type="ECO:0000256" key="1">
    <source>
        <dbReference type="ARBA" id="ARBA00001913"/>
    </source>
</evidence>
<sequence length="523" mass="59548">MIPLPTESPINLPRIQFDFEYESPNEQQERETRQEAVKDNFLRIWQSYKQKVGIDDEHRAPGIDLSHEDWGDTLIECLDTLLIMDFQSEFEYAAGYLYRVEFSKSKTSEIDILSSSTRNLGGLLAAHDLTDGRYPLFLVKALELGNILYAAFDTPDRMPILNWRWKLSKSAKYQTTYEVLDPAMASLSLEFTRLSQVSADPKYFDAAQRVIDRLDEEQSKSNLPGLWSANKDRRFFALGTSTNSFIYYLQKQYILLRGVAQQYRNMYDQAVETAEKHLFFNAMNQDNFDLVFSGNIRVEENDNVFKPNVQSSTCAVGGMLAIGAQIFNRSNDLVMASKLINGCIWAHSSTKSGIIPESFALVDCNGTKPCSWVEKKWQASIALQNSANPLDMEESNWKQKAKNLRLPPGFASISDKSYLLRPHTIESIFTLYRITGNSSLPDVAWKIFQSLYEHTFTPSGNAGLSDVTLLPPPQTEKVGTIEMIQILKKPTLNSNSKLANKAIVYTNNSIILYTLHYYLTYNY</sequence>
<evidence type="ECO:0000256" key="6">
    <source>
        <dbReference type="PIRSR" id="PIRSR601382-3"/>
    </source>
</evidence>
<keyword evidence="5 6" id="KW-1015">Disulfide bond</keyword>
<comment type="similarity">
    <text evidence="3 7">Belongs to the glycosyl hydrolase 47 family.</text>
</comment>
<name>A0A5M9JED4_MONFR</name>
<gene>
    <name evidence="8" type="ORF">EYC84_009845</name>
</gene>
<dbReference type="VEuPathDB" id="FungiDB:MFRU_022g00050"/>
<dbReference type="PANTHER" id="PTHR11742:SF103">
    <property type="entry name" value="ENDOPLASMIC RETICULUM MANNOSIDASE MNL2-RELATED"/>
    <property type="match status" value="1"/>
</dbReference>
<keyword evidence="4 7" id="KW-0378">Hydrolase</keyword>
<dbReference type="EMBL" id="VICG01000013">
    <property type="protein sequence ID" value="KAA8566046.1"/>
    <property type="molecule type" value="Genomic_DNA"/>
</dbReference>
<feature type="disulfide bond" evidence="6">
    <location>
        <begin position="314"/>
        <end position="343"/>
    </location>
</feature>
<proteinExistence type="inferred from homology"/>
<evidence type="ECO:0000256" key="2">
    <source>
        <dbReference type="ARBA" id="ARBA00004922"/>
    </source>
</evidence>
<accession>A0A5M9JED4</accession>
<keyword evidence="7" id="KW-0326">Glycosidase</keyword>
<evidence type="ECO:0000256" key="3">
    <source>
        <dbReference type="ARBA" id="ARBA00007658"/>
    </source>
</evidence>
<dbReference type="GO" id="GO:0004571">
    <property type="term" value="F:mannosyl-oligosaccharide 1,2-alpha-mannosidase activity"/>
    <property type="evidence" value="ECO:0007669"/>
    <property type="project" value="InterPro"/>
</dbReference>
<comment type="pathway">
    <text evidence="2">Protein modification; protein glycosylation.</text>
</comment>
<evidence type="ECO:0000313" key="8">
    <source>
        <dbReference type="EMBL" id="KAA8566046.1"/>
    </source>
</evidence>
<dbReference type="AlphaFoldDB" id="A0A5M9JED4"/>
<dbReference type="EC" id="3.2.1.-" evidence="7"/>
<comment type="cofactor">
    <cofactor evidence="1">
        <name>Ca(2+)</name>
        <dbReference type="ChEBI" id="CHEBI:29108"/>
    </cofactor>
</comment>
<dbReference type="InterPro" id="IPR012341">
    <property type="entry name" value="6hp_glycosidase-like_sf"/>
</dbReference>
<dbReference type="GO" id="GO:0016020">
    <property type="term" value="C:membrane"/>
    <property type="evidence" value="ECO:0007669"/>
    <property type="project" value="InterPro"/>
</dbReference>
<evidence type="ECO:0000256" key="4">
    <source>
        <dbReference type="ARBA" id="ARBA00022801"/>
    </source>
</evidence>
<evidence type="ECO:0000256" key="5">
    <source>
        <dbReference type="ARBA" id="ARBA00023157"/>
    </source>
</evidence>
<reference evidence="8 9" key="1">
    <citation type="submission" date="2019-06" db="EMBL/GenBank/DDBJ databases">
        <title>Genome Sequence of the Brown Rot Fungal Pathogen Monilinia fructicola.</title>
        <authorList>
            <person name="De Miccolis Angelini R.M."/>
            <person name="Landi L."/>
            <person name="Abate D."/>
            <person name="Pollastro S."/>
            <person name="Romanazzi G."/>
            <person name="Faretra F."/>
        </authorList>
    </citation>
    <scope>NUCLEOTIDE SEQUENCE [LARGE SCALE GENOMIC DNA]</scope>
    <source>
        <strain evidence="8 9">Mfrc123</strain>
    </source>
</reference>
<dbReference type="GO" id="GO:0005975">
    <property type="term" value="P:carbohydrate metabolic process"/>
    <property type="evidence" value="ECO:0007669"/>
    <property type="project" value="InterPro"/>
</dbReference>
<dbReference type="PRINTS" id="PR00747">
    <property type="entry name" value="GLYHDRLASE47"/>
</dbReference>
<dbReference type="InterPro" id="IPR050749">
    <property type="entry name" value="Glycosyl_Hydrolase_47"/>
</dbReference>
<dbReference type="InterPro" id="IPR001382">
    <property type="entry name" value="Glyco_hydro_47"/>
</dbReference>
<organism evidence="8 9">
    <name type="scientific">Monilinia fructicola</name>
    <name type="common">Brown rot fungus</name>
    <name type="synonym">Ciboria fructicola</name>
    <dbReference type="NCBI Taxonomy" id="38448"/>
    <lineage>
        <taxon>Eukaryota</taxon>
        <taxon>Fungi</taxon>
        <taxon>Dikarya</taxon>
        <taxon>Ascomycota</taxon>
        <taxon>Pezizomycotina</taxon>
        <taxon>Leotiomycetes</taxon>
        <taxon>Helotiales</taxon>
        <taxon>Sclerotiniaceae</taxon>
        <taxon>Monilinia</taxon>
    </lineage>
</organism>
<dbReference type="GO" id="GO:0036503">
    <property type="term" value="P:ERAD pathway"/>
    <property type="evidence" value="ECO:0007669"/>
    <property type="project" value="UniProtKB-ARBA"/>
</dbReference>
<evidence type="ECO:0000313" key="9">
    <source>
        <dbReference type="Proteomes" id="UP000322873"/>
    </source>
</evidence>
<dbReference type="PANTHER" id="PTHR11742">
    <property type="entry name" value="MANNOSYL-OLIGOSACCHARIDE ALPHA-1,2-MANNOSIDASE-RELATED"/>
    <property type="match status" value="1"/>
</dbReference>
<dbReference type="UniPathway" id="UPA00378"/>
<dbReference type="GO" id="GO:0005783">
    <property type="term" value="C:endoplasmic reticulum"/>
    <property type="evidence" value="ECO:0007669"/>
    <property type="project" value="TreeGrafter"/>
</dbReference>
<dbReference type="GO" id="GO:0005509">
    <property type="term" value="F:calcium ion binding"/>
    <property type="evidence" value="ECO:0007669"/>
    <property type="project" value="InterPro"/>
</dbReference>
<dbReference type="Proteomes" id="UP000322873">
    <property type="component" value="Unassembled WGS sequence"/>
</dbReference>